<feature type="region of interest" description="Disordered" evidence="4">
    <location>
        <begin position="93"/>
        <end position="136"/>
    </location>
</feature>
<dbReference type="Proteomes" id="UP000756132">
    <property type="component" value="Chromosome 2"/>
</dbReference>
<name>A0A9Q8L9N3_PASFU</name>
<dbReference type="EMBL" id="CP090164">
    <property type="protein sequence ID" value="UJO13475.1"/>
    <property type="molecule type" value="Genomic_DNA"/>
</dbReference>
<evidence type="ECO:0000256" key="2">
    <source>
        <dbReference type="ARBA" id="ARBA00013807"/>
    </source>
</evidence>
<dbReference type="Pfam" id="PF10186">
    <property type="entry name" value="ATG14"/>
    <property type="match status" value="1"/>
</dbReference>
<dbReference type="RefSeq" id="XP_047757841.1">
    <property type="nucleotide sequence ID" value="XM_047902892.1"/>
</dbReference>
<comment type="similarity">
    <text evidence="1">Belongs to the ATG14 family.</text>
</comment>
<evidence type="ECO:0000256" key="4">
    <source>
        <dbReference type="SAM" id="MobiDB-lite"/>
    </source>
</evidence>
<feature type="compositionally biased region" description="Basic and acidic residues" evidence="4">
    <location>
        <begin position="365"/>
        <end position="375"/>
    </location>
</feature>
<evidence type="ECO:0000256" key="1">
    <source>
        <dbReference type="ARBA" id="ARBA00009574"/>
    </source>
</evidence>
<feature type="region of interest" description="Disordered" evidence="4">
    <location>
        <begin position="365"/>
        <end position="403"/>
    </location>
</feature>
<reference evidence="5" key="1">
    <citation type="submission" date="2021-12" db="EMBL/GenBank/DDBJ databases">
        <authorList>
            <person name="Zaccaron A."/>
            <person name="Stergiopoulos I."/>
        </authorList>
    </citation>
    <scope>NUCLEOTIDE SEQUENCE</scope>
    <source>
        <strain evidence="5">Race5_Kim</strain>
    </source>
</reference>
<evidence type="ECO:0000256" key="3">
    <source>
        <dbReference type="ARBA" id="ARBA00023054"/>
    </source>
</evidence>
<protein>
    <recommendedName>
        <fullName evidence="2">Autophagy-related protein 14</fullName>
    </recommendedName>
</protein>
<proteinExistence type="inferred from homology"/>
<feature type="compositionally biased region" description="Basic and acidic residues" evidence="4">
    <location>
        <begin position="629"/>
        <end position="639"/>
    </location>
</feature>
<reference evidence="5" key="2">
    <citation type="journal article" date="2022" name="Microb. Genom.">
        <title>A chromosome-scale genome assembly of the tomato pathogen Cladosporium fulvum reveals a compartmentalized genome architecture and the presence of a dispensable chromosome.</title>
        <authorList>
            <person name="Zaccaron A.Z."/>
            <person name="Chen L.H."/>
            <person name="Samaras A."/>
            <person name="Stergiopoulos I."/>
        </authorList>
    </citation>
    <scope>NUCLEOTIDE SEQUENCE</scope>
    <source>
        <strain evidence="5">Race5_Kim</strain>
    </source>
</reference>
<dbReference type="KEGG" id="ffu:CLAFUR5_03744"/>
<keyword evidence="6" id="KW-1185">Reference proteome</keyword>
<dbReference type="PANTHER" id="PTHR15157">
    <property type="entry name" value="UV RADIATION RESISTANCE-ASSOCIATED GENE PROTEIN"/>
    <property type="match status" value="1"/>
</dbReference>
<accession>A0A9Q8L9N3</accession>
<dbReference type="GeneID" id="71983622"/>
<evidence type="ECO:0000313" key="6">
    <source>
        <dbReference type="Proteomes" id="UP000756132"/>
    </source>
</evidence>
<dbReference type="GO" id="GO:0000323">
    <property type="term" value="C:lytic vacuole"/>
    <property type="evidence" value="ECO:0007669"/>
    <property type="project" value="TreeGrafter"/>
</dbReference>
<evidence type="ECO:0000313" key="5">
    <source>
        <dbReference type="EMBL" id="UJO13475.1"/>
    </source>
</evidence>
<dbReference type="InterPro" id="IPR018791">
    <property type="entry name" value="UV_resistance/autophagy_Atg14"/>
</dbReference>
<dbReference type="PANTHER" id="PTHR15157:SF5">
    <property type="entry name" value="UV RADIATION RESISTANCE-ASSOCIATED GENE PROTEIN"/>
    <property type="match status" value="1"/>
</dbReference>
<dbReference type="AlphaFoldDB" id="A0A9Q8L9N3"/>
<keyword evidence="3" id="KW-0175">Coiled coil</keyword>
<dbReference type="GO" id="GO:0032991">
    <property type="term" value="C:protein-containing complex"/>
    <property type="evidence" value="ECO:0007669"/>
    <property type="project" value="UniProtKB-ARBA"/>
</dbReference>
<organism evidence="5 6">
    <name type="scientific">Passalora fulva</name>
    <name type="common">Tomato leaf mold</name>
    <name type="synonym">Cladosporium fulvum</name>
    <dbReference type="NCBI Taxonomy" id="5499"/>
    <lineage>
        <taxon>Eukaryota</taxon>
        <taxon>Fungi</taxon>
        <taxon>Dikarya</taxon>
        <taxon>Ascomycota</taxon>
        <taxon>Pezizomycotina</taxon>
        <taxon>Dothideomycetes</taxon>
        <taxon>Dothideomycetidae</taxon>
        <taxon>Mycosphaerellales</taxon>
        <taxon>Mycosphaerellaceae</taxon>
        <taxon>Fulvia</taxon>
    </lineage>
</organism>
<dbReference type="OMA" id="HYRFEYG"/>
<dbReference type="GO" id="GO:0035493">
    <property type="term" value="P:SNARE complex assembly"/>
    <property type="evidence" value="ECO:0007669"/>
    <property type="project" value="TreeGrafter"/>
</dbReference>
<feature type="region of interest" description="Disordered" evidence="4">
    <location>
        <begin position="626"/>
        <end position="647"/>
    </location>
</feature>
<dbReference type="OrthoDB" id="72772at2759"/>
<gene>
    <name evidence="5" type="ORF">CLAFUR5_03744</name>
</gene>
<dbReference type="GO" id="GO:0000149">
    <property type="term" value="F:SNARE binding"/>
    <property type="evidence" value="ECO:0007669"/>
    <property type="project" value="TreeGrafter"/>
</dbReference>
<sequence>MAQSTSHSSSLNRAEETWLLPSNRQLRNLVSISLRNISLAHASPSRNRNKAIDDDALPQALKSPAKLVALREQKALGHSRSSTDLRAVLEDDVADSPPAEAVTNGSPVPSKQKERPQRAASGTPRRPDFKRLRRRSTIEWANATPQKRQERLENVTKERMVDVFFSIHIKGVEEPVYASETIEKTMNPSFRHIDWLTCGPGVTRQQVLALRVWVKGAKTGLWLQLLQLNIELSSLRYLGKSLDDLDRALPQNAVLFHMIDGVYTSFTDSLSEYVPAGHGSLRHNKTAGTQRTSPSSSFDALLRLSKLDDSIQDALATRDQLANDLELLLQENKQALCERDEVAEAEDRLKTIEFAKKTVEKQLEKAQKQQEEKRQSLSSRRKLMDTDSASRGAVLTRMQQERSDLPISREEHNVKRRAVQNQRRRICEDIQGCYPIEPVSGKPLAFSIRELHLPNAEDLDSEPPEVISAALGHVAHVLQLLAFYLKQALPYPVTPRGSSSTVYDPISLLQHNSRSTSANAEQTLRTYPLFSKSVPRFRFEYAVFLLNQDIRVLLESAYNLRVLDIRQTLPNLKYLLFVATAGEGELPARKAGGVRGLMRVPAMERTGSQDSTASGMSGLTLIGNGKPRGAADRLREISGRGKNAVTA</sequence>
<dbReference type="GO" id="GO:0005768">
    <property type="term" value="C:endosome"/>
    <property type="evidence" value="ECO:0007669"/>
    <property type="project" value="TreeGrafter"/>
</dbReference>